<dbReference type="AlphaFoldDB" id="A0A7X0ESN9"/>
<sequence>MRAFHCLVLATAGLLLAGCQSLLSPAQQPLPTSTQRWEHRSTGCTGTECPLVNIDLQLPTGLPELNARIERELLQLTTELPSDPPPVSLARYEQDFLATAKPGWTSYLQAKVLEQHDRLLVIELSSYRFTGGAHGIPGRAYLNYDRTLNKVLTLNDMLLPDQEDAFWDQVQLAHQTWLKANGHDQDAEFLDTWPFERSDNIALLFGNVMLKYDIARIAPYSSGHPDLRVPYPRLNGILQPYYFPGRR</sequence>
<dbReference type="EMBL" id="JACHLL010000001">
    <property type="protein sequence ID" value="MBB6340174.1"/>
    <property type="molecule type" value="Genomic_DNA"/>
</dbReference>
<evidence type="ECO:0000313" key="3">
    <source>
        <dbReference type="EMBL" id="MBB6340174.1"/>
    </source>
</evidence>
<dbReference type="InterPro" id="IPR021729">
    <property type="entry name" value="DUF3298"/>
</dbReference>
<dbReference type="Proteomes" id="UP000557193">
    <property type="component" value="Unassembled WGS sequence"/>
</dbReference>
<feature type="signal peptide" evidence="1">
    <location>
        <begin position="1"/>
        <end position="17"/>
    </location>
</feature>
<accession>A0A7X0ESN9</accession>
<evidence type="ECO:0000259" key="2">
    <source>
        <dbReference type="Pfam" id="PF11738"/>
    </source>
</evidence>
<evidence type="ECO:0000313" key="4">
    <source>
        <dbReference type="Proteomes" id="UP000557193"/>
    </source>
</evidence>
<feature type="chain" id="PRO_5031524399" description="DUF3298 domain-containing protein" evidence="1">
    <location>
        <begin position="18"/>
        <end position="247"/>
    </location>
</feature>
<dbReference type="Gene3D" id="3.90.640.20">
    <property type="entry name" value="Heat-shock cognate protein, ATPase"/>
    <property type="match status" value="1"/>
</dbReference>
<keyword evidence="4" id="KW-1185">Reference proteome</keyword>
<proteinExistence type="predicted"/>
<dbReference type="Pfam" id="PF11738">
    <property type="entry name" value="DUF3298"/>
    <property type="match status" value="1"/>
</dbReference>
<evidence type="ECO:0000256" key="1">
    <source>
        <dbReference type="SAM" id="SignalP"/>
    </source>
</evidence>
<feature type="domain" description="DUF3298" evidence="2">
    <location>
        <begin position="156"/>
        <end position="231"/>
    </location>
</feature>
<dbReference type="Gene3D" id="3.30.565.40">
    <property type="entry name" value="Fervidobacterium nodosum Rt17-B1 like"/>
    <property type="match status" value="1"/>
</dbReference>
<dbReference type="PROSITE" id="PS51257">
    <property type="entry name" value="PROKAR_LIPOPROTEIN"/>
    <property type="match status" value="1"/>
</dbReference>
<keyword evidence="1" id="KW-0732">Signal</keyword>
<protein>
    <recommendedName>
        <fullName evidence="2">DUF3298 domain-containing protein</fullName>
    </recommendedName>
</protein>
<reference evidence="3 4" key="1">
    <citation type="submission" date="2020-08" db="EMBL/GenBank/DDBJ databases">
        <title>Functional genomics of gut bacteria from endangered species of beetles.</title>
        <authorList>
            <person name="Carlos-Shanley C."/>
        </authorList>
    </citation>
    <scope>NUCLEOTIDE SEQUENCE [LARGE SCALE GENOMIC DNA]</scope>
    <source>
        <strain evidence="3 4">S00202</strain>
    </source>
</reference>
<dbReference type="InterPro" id="IPR037126">
    <property type="entry name" value="PdaC/RsiV-like_sf"/>
</dbReference>
<comment type="caution">
    <text evidence="3">The sequence shown here is derived from an EMBL/GenBank/DDBJ whole genome shotgun (WGS) entry which is preliminary data.</text>
</comment>
<gene>
    <name evidence="3" type="ORF">HNP49_000324</name>
</gene>
<dbReference type="RefSeq" id="WP_184680062.1">
    <property type="nucleotide sequence ID" value="NZ_JACHLL010000001.1"/>
</dbReference>
<organism evidence="3 4">
    <name type="scientific">Pseudomonas fluvialis</name>
    <dbReference type="NCBI Taxonomy" id="1793966"/>
    <lineage>
        <taxon>Bacteria</taxon>
        <taxon>Pseudomonadati</taxon>
        <taxon>Pseudomonadota</taxon>
        <taxon>Gammaproteobacteria</taxon>
        <taxon>Pseudomonadales</taxon>
        <taxon>Pseudomonadaceae</taxon>
        <taxon>Pseudomonas</taxon>
    </lineage>
</organism>
<name>A0A7X0ESN9_9PSED</name>